<dbReference type="InterPro" id="IPR027443">
    <property type="entry name" value="IPNS-like_sf"/>
</dbReference>
<dbReference type="Pfam" id="PF05373">
    <property type="entry name" value="Pro_3_hydrox_C"/>
    <property type="match status" value="1"/>
</dbReference>
<feature type="domain" description="Aspartyl/asparaginy/proline hydroxylase" evidence="1">
    <location>
        <begin position="25"/>
        <end position="175"/>
    </location>
</feature>
<gene>
    <name evidence="3" type="ORF">D3P09_21330</name>
</gene>
<dbReference type="EMBL" id="QXQB01000005">
    <property type="protein sequence ID" value="RJX37527.1"/>
    <property type="molecule type" value="Genomic_DNA"/>
</dbReference>
<keyword evidence="4" id="KW-1185">Reference proteome</keyword>
<protein>
    <submittedName>
        <fullName evidence="3">Proline hydroxylase</fullName>
    </submittedName>
</protein>
<name>A0A3A6PAZ3_9BACL</name>
<evidence type="ECO:0000313" key="3">
    <source>
        <dbReference type="EMBL" id="RJX37527.1"/>
    </source>
</evidence>
<reference evidence="3 4" key="1">
    <citation type="submission" date="2018-09" db="EMBL/GenBank/DDBJ databases">
        <title>Paenibacillus aracenensis nov. sp. isolated from a cave in southern Spain.</title>
        <authorList>
            <person name="Jurado V."/>
            <person name="Gutierrez-Patricio S."/>
            <person name="Gonzalez-Pimentel J.L."/>
            <person name="Miller A.Z."/>
            <person name="Laiz L."/>
            <person name="Saiz-Jimenez C."/>
        </authorList>
    </citation>
    <scope>NUCLEOTIDE SEQUENCE [LARGE SCALE GENOMIC DNA]</scope>
    <source>
        <strain evidence="3 4">JCM 19203</strain>
    </source>
</reference>
<comment type="caution">
    <text evidence="3">The sequence shown here is derived from an EMBL/GenBank/DDBJ whole genome shotgun (WGS) entry which is preliminary data.</text>
</comment>
<evidence type="ECO:0000259" key="1">
    <source>
        <dbReference type="Pfam" id="PF05118"/>
    </source>
</evidence>
<dbReference type="InterPro" id="IPR008035">
    <property type="entry name" value="Pro_3_hydrox_C"/>
</dbReference>
<dbReference type="SUPFAM" id="SSF51197">
    <property type="entry name" value="Clavaminate synthase-like"/>
    <property type="match status" value="1"/>
</dbReference>
<dbReference type="Proteomes" id="UP000267798">
    <property type="component" value="Unassembled WGS sequence"/>
</dbReference>
<evidence type="ECO:0000259" key="2">
    <source>
        <dbReference type="Pfam" id="PF05373"/>
    </source>
</evidence>
<organism evidence="3 4">
    <name type="scientific">Paenibacillus pinisoli</name>
    <dbReference type="NCBI Taxonomy" id="1276110"/>
    <lineage>
        <taxon>Bacteria</taxon>
        <taxon>Bacillati</taxon>
        <taxon>Bacillota</taxon>
        <taxon>Bacilli</taxon>
        <taxon>Bacillales</taxon>
        <taxon>Paenibacillaceae</taxon>
        <taxon>Paenibacillus</taxon>
    </lineage>
</organism>
<dbReference type="AlphaFoldDB" id="A0A3A6PAZ3"/>
<dbReference type="Gene3D" id="2.60.120.330">
    <property type="entry name" value="B-lactam Antibiotic, Isopenicillin N Synthase, Chain"/>
    <property type="match status" value="1"/>
</dbReference>
<dbReference type="Gene3D" id="1.10.1720.10">
    <property type="entry name" value="L-proline 3-hydroxylase, C-terminal domain"/>
    <property type="match status" value="1"/>
</dbReference>
<dbReference type="Pfam" id="PF05118">
    <property type="entry name" value="Asp_Arg_Hydrox"/>
    <property type="match status" value="1"/>
</dbReference>
<proteinExistence type="predicted"/>
<dbReference type="GO" id="GO:0016706">
    <property type="term" value="F:2-oxoglutarate-dependent dioxygenase activity"/>
    <property type="evidence" value="ECO:0007669"/>
    <property type="project" value="InterPro"/>
</dbReference>
<sequence>MPTGIIGKIIIDEHKLSNDLKTHKKFPLIQEEYDEFSIGIWQNCSLWSYSSDIHDTMYKDHNDPLKKTAYGEQLPYISELLEKNFSLDNLKMVRTRNLVNGMVIPHVDFVELDKPKDNYFRLLIPLEDNEYAFHSDRDHVFRMRKGEVWFIDAAIYHAAANFSTNSRIMLCLDYAFPGLFNPADVFVNKENYNPGRYTPFIASLEEPDINMENNLISSLSQIVSRYNFRDMIFLLAKVHFQKKVPIEACFDWMIRIAEKSEDIAIINKAKDLRRFAIESRTLGERFSIYEWPEVSSLTVI</sequence>
<evidence type="ECO:0000313" key="4">
    <source>
        <dbReference type="Proteomes" id="UP000267798"/>
    </source>
</evidence>
<dbReference type="RefSeq" id="WP_120113451.1">
    <property type="nucleotide sequence ID" value="NZ_QXQB01000005.1"/>
</dbReference>
<dbReference type="InterPro" id="IPR037037">
    <property type="entry name" value="Pro_3_hydrox_C_sf"/>
</dbReference>
<dbReference type="OrthoDB" id="1441538at2"/>
<dbReference type="InterPro" id="IPR007803">
    <property type="entry name" value="Asp/Arg/Pro-Hydrxlase"/>
</dbReference>
<feature type="domain" description="L-proline 3-hydroxylase C-terminal" evidence="2">
    <location>
        <begin position="184"/>
        <end position="284"/>
    </location>
</feature>
<accession>A0A3A6PAZ3</accession>